<evidence type="ECO:0000313" key="2">
    <source>
        <dbReference type="EMBL" id="CAB5381966.1"/>
    </source>
</evidence>
<evidence type="ECO:0000256" key="1">
    <source>
        <dbReference type="SAM" id="Phobius"/>
    </source>
</evidence>
<dbReference type="AlphaFoldDB" id="A0A915ZM97"/>
<feature type="transmembrane region" description="Helical" evidence="1">
    <location>
        <begin position="75"/>
        <end position="93"/>
    </location>
</feature>
<evidence type="ECO:0000313" key="3">
    <source>
        <dbReference type="Proteomes" id="UP000684084"/>
    </source>
</evidence>
<gene>
    <name evidence="2" type="ORF">CHRIB12_LOCUS17762</name>
</gene>
<protein>
    <submittedName>
        <fullName evidence="2">Uncharacterized protein</fullName>
    </submittedName>
</protein>
<keyword evidence="1" id="KW-0472">Membrane</keyword>
<comment type="caution">
    <text evidence="2">The sequence shown here is derived from an EMBL/GenBank/DDBJ whole genome shotgun (WGS) entry which is preliminary data.</text>
</comment>
<dbReference type="EMBL" id="CAGKOT010000045">
    <property type="protein sequence ID" value="CAB5381966.1"/>
    <property type="molecule type" value="Genomic_DNA"/>
</dbReference>
<name>A0A915ZM97_9GLOM</name>
<reference evidence="2" key="1">
    <citation type="submission" date="2020-05" db="EMBL/GenBank/DDBJ databases">
        <authorList>
            <person name="Rincon C."/>
            <person name="Sanders R I."/>
            <person name="Robbins C."/>
            <person name="Chaturvedi A."/>
        </authorList>
    </citation>
    <scope>NUCLEOTIDE SEQUENCE</scope>
    <source>
        <strain evidence="2">CHB12</strain>
    </source>
</reference>
<organism evidence="2 3">
    <name type="scientific">Rhizophagus irregularis</name>
    <dbReference type="NCBI Taxonomy" id="588596"/>
    <lineage>
        <taxon>Eukaryota</taxon>
        <taxon>Fungi</taxon>
        <taxon>Fungi incertae sedis</taxon>
        <taxon>Mucoromycota</taxon>
        <taxon>Glomeromycotina</taxon>
        <taxon>Glomeromycetes</taxon>
        <taxon>Glomerales</taxon>
        <taxon>Glomeraceae</taxon>
        <taxon>Rhizophagus</taxon>
    </lineage>
</organism>
<proteinExistence type="predicted"/>
<accession>A0A915ZM97</accession>
<dbReference type="Proteomes" id="UP000684084">
    <property type="component" value="Unassembled WGS sequence"/>
</dbReference>
<keyword evidence="1" id="KW-1133">Transmembrane helix</keyword>
<sequence>MDRVTNRRIKGKRFLVHASYCPLLRRTGCKPDIVLVNEESHHKKRIERNGTLCGINIIEGCISSNAINIHRDPAMFIRVITGFATMGLSYYGFSFQTWMH</sequence>
<keyword evidence="1" id="KW-0812">Transmembrane</keyword>
<dbReference type="VEuPathDB" id="FungiDB:RhiirFUN_008658"/>